<feature type="transmembrane region" description="Helical" evidence="8">
    <location>
        <begin position="240"/>
        <end position="262"/>
    </location>
</feature>
<feature type="transmembrane region" description="Helical" evidence="8">
    <location>
        <begin position="383"/>
        <end position="411"/>
    </location>
</feature>
<name>A0ABT4JBS4_9RHOB</name>
<feature type="region of interest" description="Disordered" evidence="7">
    <location>
        <begin position="1"/>
        <end position="28"/>
    </location>
</feature>
<feature type="transmembrane region" description="Helical" evidence="8">
    <location>
        <begin position="274"/>
        <end position="294"/>
    </location>
</feature>
<dbReference type="EMBL" id="JAPTYD010000071">
    <property type="protein sequence ID" value="MCZ0964145.1"/>
    <property type="molecule type" value="Genomic_DNA"/>
</dbReference>
<feature type="transmembrane region" description="Helical" evidence="8">
    <location>
        <begin position="344"/>
        <end position="371"/>
    </location>
</feature>
<evidence type="ECO:0000256" key="2">
    <source>
        <dbReference type="ARBA" id="ARBA00005262"/>
    </source>
</evidence>
<accession>A0ABT4JBS4</accession>
<keyword evidence="4 8" id="KW-0812">Transmembrane</keyword>
<feature type="transmembrane region" description="Helical" evidence="8">
    <location>
        <begin position="431"/>
        <end position="450"/>
    </location>
</feature>
<dbReference type="InterPro" id="IPR003370">
    <property type="entry name" value="Chromate_transpt"/>
</dbReference>
<gene>
    <name evidence="9" type="primary">chrA</name>
    <name evidence="9" type="ORF">OU682_21420</name>
</gene>
<evidence type="ECO:0000256" key="1">
    <source>
        <dbReference type="ARBA" id="ARBA00004651"/>
    </source>
</evidence>
<feature type="transmembrane region" description="Helical" evidence="8">
    <location>
        <begin position="102"/>
        <end position="123"/>
    </location>
</feature>
<proteinExistence type="inferred from homology"/>
<comment type="similarity">
    <text evidence="2">Belongs to the chromate ion transporter (CHR) (TC 2.A.51) family.</text>
</comment>
<dbReference type="NCBIfam" id="TIGR00937">
    <property type="entry name" value="2A51"/>
    <property type="match status" value="1"/>
</dbReference>
<keyword evidence="5 8" id="KW-1133">Transmembrane helix</keyword>
<dbReference type="PIRSF" id="PIRSF004810">
    <property type="entry name" value="ChrA"/>
    <property type="match status" value="1"/>
</dbReference>
<feature type="transmembrane region" description="Helical" evidence="8">
    <location>
        <begin position="166"/>
        <end position="195"/>
    </location>
</feature>
<evidence type="ECO:0000256" key="8">
    <source>
        <dbReference type="SAM" id="Phobius"/>
    </source>
</evidence>
<reference evidence="9" key="1">
    <citation type="submission" date="2022-12" db="EMBL/GenBank/DDBJ databases">
        <title>Paracoccus sp. EF6 isolated from a lake water.</title>
        <authorList>
            <person name="Liu H."/>
        </authorList>
    </citation>
    <scope>NUCLEOTIDE SEQUENCE</scope>
    <source>
        <strain evidence="9">EF6</strain>
    </source>
</reference>
<evidence type="ECO:0000256" key="4">
    <source>
        <dbReference type="ARBA" id="ARBA00022692"/>
    </source>
</evidence>
<dbReference type="Proteomes" id="UP001149822">
    <property type="component" value="Unassembled WGS sequence"/>
</dbReference>
<dbReference type="PANTHER" id="PTHR33567">
    <property type="entry name" value="CHROMATE ION TRANSPORTER (EUROFUNG)"/>
    <property type="match status" value="1"/>
</dbReference>
<comment type="subcellular location">
    <subcellularLocation>
        <location evidence="1">Cell membrane</location>
        <topology evidence="1">Multi-pass membrane protein</topology>
    </subcellularLocation>
</comment>
<organism evidence="9 10">
    <name type="scientific">Paracoccus benzoatiresistens</name>
    <dbReference type="NCBI Taxonomy" id="2997341"/>
    <lineage>
        <taxon>Bacteria</taxon>
        <taxon>Pseudomonadati</taxon>
        <taxon>Pseudomonadota</taxon>
        <taxon>Alphaproteobacteria</taxon>
        <taxon>Rhodobacterales</taxon>
        <taxon>Paracoccaceae</taxon>
        <taxon>Paracoccus</taxon>
    </lineage>
</organism>
<evidence type="ECO:0000256" key="7">
    <source>
        <dbReference type="SAM" id="MobiDB-lite"/>
    </source>
</evidence>
<dbReference type="Pfam" id="PF02417">
    <property type="entry name" value="Chromate_transp"/>
    <property type="match status" value="2"/>
</dbReference>
<keyword evidence="3" id="KW-1003">Cell membrane</keyword>
<keyword evidence="6 8" id="KW-0472">Membrane</keyword>
<evidence type="ECO:0000313" key="9">
    <source>
        <dbReference type="EMBL" id="MCZ0964145.1"/>
    </source>
</evidence>
<comment type="caution">
    <text evidence="9">The sequence shown here is derived from an EMBL/GenBank/DDBJ whole genome shotgun (WGS) entry which is preliminary data.</text>
</comment>
<dbReference type="PANTHER" id="PTHR33567:SF3">
    <property type="entry name" value="CHROMATE ION TRANSPORTER (EUROFUNG)"/>
    <property type="match status" value="1"/>
</dbReference>
<dbReference type="InterPro" id="IPR014047">
    <property type="entry name" value="Chr_Tranpt_l_chain"/>
</dbReference>
<feature type="transmembrane region" description="Helical" evidence="8">
    <location>
        <begin position="135"/>
        <end position="154"/>
    </location>
</feature>
<protein>
    <submittedName>
        <fullName evidence="9">Chromate efflux transporter</fullName>
    </submittedName>
</protein>
<evidence type="ECO:0000256" key="5">
    <source>
        <dbReference type="ARBA" id="ARBA00022989"/>
    </source>
</evidence>
<keyword evidence="10" id="KW-1185">Reference proteome</keyword>
<evidence type="ECO:0000256" key="3">
    <source>
        <dbReference type="ARBA" id="ARBA00022475"/>
    </source>
</evidence>
<dbReference type="RefSeq" id="WP_268944241.1">
    <property type="nucleotide sequence ID" value="NZ_JAPTYD010000071.1"/>
</dbReference>
<evidence type="ECO:0000256" key="6">
    <source>
        <dbReference type="ARBA" id="ARBA00023136"/>
    </source>
</evidence>
<sequence length="475" mass="49742">MTDTSITSEPERSGGPAIPASRPEFPSPAEATHTWARIALLSFGGPAGQIAVMHRILVEEKRSIGDGRFLHALNFCMLLLGPEAQQLATYIGWLMHGTRGGLIAGALFVLPGVVAIMALSWLYALLGDVGLVEALFFGLKAAILAIVLQAVVRIGRRALKNDAMRLLAVLSFVAIFAFDAPFPLIVLTAGLIGYLGARTGLRAFAPGGGHGSVSGVHVDDAETLLGEEMAEMPPAARRSALRAGAAALALWLAPVAILVLTLGEGNVFVEIALFFSKMAVVTFGGAYAVLAYVAQEAVGTYGWLRPGEMLDGLGMAETTPGPLIMVLQFVGFLGAFRDAGWENALLAGTLGGLLTTWVTFAPCFAFIFLGAPYMERLRANRALSAALTAVTASVVGVILNLAIWFAIHVIWREVQRIEAGPLSVELPVLGSIDWIAAALSALALVAVFRLKLGMTTVLAGAAGLGICLYAVGVIA</sequence>
<feature type="transmembrane region" description="Helical" evidence="8">
    <location>
        <begin position="457"/>
        <end position="474"/>
    </location>
</feature>
<evidence type="ECO:0000313" key="10">
    <source>
        <dbReference type="Proteomes" id="UP001149822"/>
    </source>
</evidence>